<protein>
    <submittedName>
        <fullName evidence="1">Uncharacterized protein</fullName>
    </submittedName>
</protein>
<organism evidence="1 2">
    <name type="scientific">Hypocrea jecorina (strain ATCC 56765 / BCRC 32924 / NRRL 11460 / Rut C-30)</name>
    <name type="common">Trichoderma reesei</name>
    <dbReference type="NCBI Taxonomy" id="1344414"/>
    <lineage>
        <taxon>Eukaryota</taxon>
        <taxon>Fungi</taxon>
        <taxon>Dikarya</taxon>
        <taxon>Ascomycota</taxon>
        <taxon>Pezizomycotina</taxon>
        <taxon>Sordariomycetes</taxon>
        <taxon>Hypocreomycetidae</taxon>
        <taxon>Hypocreales</taxon>
        <taxon>Hypocreaceae</taxon>
        <taxon>Trichoderma</taxon>
    </lineage>
</organism>
<dbReference type="Proteomes" id="UP000024376">
    <property type="component" value="Unassembled WGS sequence"/>
</dbReference>
<dbReference type="AlphaFoldDB" id="A0A024SIT4"/>
<evidence type="ECO:0000313" key="2">
    <source>
        <dbReference type="Proteomes" id="UP000024376"/>
    </source>
</evidence>
<dbReference type="HOGENOM" id="CLU_1896502_0_0_1"/>
<sequence length="134" mass="14701">MSGSEDLLPICVYHDISSKVYPVRQQNATSPPPAVALWQANLAKAGQHRLAARGITQSGPLPVCHYALDWPSPEILEDCAPKFKTAASFGDLRLVSKQVEPTPFKTSYGQKRRRLENGLREPNKIGATSRAGYI</sequence>
<gene>
    <name evidence="1" type="ORF">M419DRAFT_70350</name>
</gene>
<evidence type="ECO:0000313" key="1">
    <source>
        <dbReference type="EMBL" id="ETS05661.1"/>
    </source>
</evidence>
<accession>A0A024SIT4</accession>
<proteinExistence type="predicted"/>
<dbReference type="EMBL" id="KI911140">
    <property type="protein sequence ID" value="ETS05661.1"/>
    <property type="molecule type" value="Genomic_DNA"/>
</dbReference>
<dbReference type="KEGG" id="trr:M419DRAFT_70350"/>
<name>A0A024SIT4_HYPJR</name>
<reference evidence="2" key="1">
    <citation type="journal article" date="2013" name="Ind. Biotechnol.">
        <title>Comparative genomics analysis of Trichoderma reesei strains.</title>
        <authorList>
            <person name="Koike H."/>
            <person name="Aerts A."/>
            <person name="LaButti K."/>
            <person name="Grigoriev I.V."/>
            <person name="Baker S.E."/>
        </authorList>
    </citation>
    <scope>NUCLEOTIDE SEQUENCE [LARGE SCALE GENOMIC DNA]</scope>
    <source>
        <strain evidence="2">ATCC 56765 / BCRC 32924 / NRRL 11460 / Rut C-30</strain>
    </source>
</reference>